<name>W4PEE4_9BACE</name>
<gene>
    <name evidence="1" type="ORF">JCM6294_296</name>
</gene>
<dbReference type="Proteomes" id="UP000018842">
    <property type="component" value="Unassembled WGS sequence"/>
</dbReference>
<dbReference type="EMBL" id="BAIR01000002">
    <property type="protein sequence ID" value="GAE17534.1"/>
    <property type="molecule type" value="Genomic_DNA"/>
</dbReference>
<dbReference type="AlphaFoldDB" id="W4PEE4"/>
<protein>
    <submittedName>
        <fullName evidence="1">Uncharacterized protein</fullName>
    </submittedName>
</protein>
<sequence length="99" mass="10943">MTGRLRQAQYVYRGGCSFPLGKQKFPKWENKVSPVGNFCFNSGKLSETLFLCPGSMHVRFPYPSSPYFPFTPACLCAANTQSAISVFPITLPVPAGHHK</sequence>
<evidence type="ECO:0000313" key="2">
    <source>
        <dbReference type="Proteomes" id="UP000018842"/>
    </source>
</evidence>
<evidence type="ECO:0000313" key="1">
    <source>
        <dbReference type="EMBL" id="GAE17534.1"/>
    </source>
</evidence>
<reference evidence="2" key="1">
    <citation type="journal article" date="2014" name="Genome">
        <title>Draft Genome Sequences of Three Strains of Bacteroides pyogenes Isolated from a Cat and Swine.</title>
        <authorList>
            <person name="Sakamoto M."/>
            <person name="Oshima K."/>
            <person name="Suda W."/>
            <person name="Kitamura K."/>
            <person name="Iida T."/>
            <person name="Hattori M."/>
            <person name="Ohkuma M."/>
        </authorList>
    </citation>
    <scope>NUCLEOTIDE SEQUENCE [LARGE SCALE GENOMIC DNA]</scope>
    <source>
        <strain evidence="2">JCM 6294</strain>
    </source>
</reference>
<organism evidence="1 2">
    <name type="scientific">Bacteroides pyogenes DSM 20611 = JCM 6294</name>
    <dbReference type="NCBI Taxonomy" id="1121100"/>
    <lineage>
        <taxon>Bacteria</taxon>
        <taxon>Pseudomonadati</taxon>
        <taxon>Bacteroidota</taxon>
        <taxon>Bacteroidia</taxon>
        <taxon>Bacteroidales</taxon>
        <taxon>Bacteroidaceae</taxon>
        <taxon>Bacteroides</taxon>
    </lineage>
</organism>
<accession>W4PEE4</accession>
<comment type="caution">
    <text evidence="1">The sequence shown here is derived from an EMBL/GenBank/DDBJ whole genome shotgun (WGS) entry which is preliminary data.</text>
</comment>
<proteinExistence type="predicted"/>